<protein>
    <submittedName>
        <fullName evidence="2">Uncharacterized protein</fullName>
    </submittedName>
</protein>
<accession>A0A9W6MC85</accession>
<proteinExistence type="predicted"/>
<dbReference type="Proteomes" id="UP001143474">
    <property type="component" value="Unassembled WGS sequence"/>
</dbReference>
<organism evidence="2 3">
    <name type="scientific">Streptosporangium carneum</name>
    <dbReference type="NCBI Taxonomy" id="47481"/>
    <lineage>
        <taxon>Bacteria</taxon>
        <taxon>Bacillati</taxon>
        <taxon>Actinomycetota</taxon>
        <taxon>Actinomycetes</taxon>
        <taxon>Streptosporangiales</taxon>
        <taxon>Streptosporangiaceae</taxon>
        <taxon>Streptosporangium</taxon>
    </lineage>
</organism>
<reference evidence="2" key="2">
    <citation type="submission" date="2023-01" db="EMBL/GenBank/DDBJ databases">
        <authorList>
            <person name="Sun Q."/>
            <person name="Evtushenko L."/>
        </authorList>
    </citation>
    <scope>NUCLEOTIDE SEQUENCE</scope>
    <source>
        <strain evidence="2">VKM Ac-2007</strain>
    </source>
</reference>
<name>A0A9W6MC85_9ACTN</name>
<dbReference type="EMBL" id="BSEV01000004">
    <property type="protein sequence ID" value="GLK09174.1"/>
    <property type="molecule type" value="Genomic_DNA"/>
</dbReference>
<evidence type="ECO:0000256" key="1">
    <source>
        <dbReference type="SAM" id="MobiDB-lite"/>
    </source>
</evidence>
<comment type="caution">
    <text evidence="2">The sequence shown here is derived from an EMBL/GenBank/DDBJ whole genome shotgun (WGS) entry which is preliminary data.</text>
</comment>
<evidence type="ECO:0000313" key="3">
    <source>
        <dbReference type="Proteomes" id="UP001143474"/>
    </source>
</evidence>
<feature type="region of interest" description="Disordered" evidence="1">
    <location>
        <begin position="49"/>
        <end position="78"/>
    </location>
</feature>
<keyword evidence="3" id="KW-1185">Reference proteome</keyword>
<sequence length="78" mass="8377">MRPAAKFVIMATPSDLVQDRDFVPNHSDPLNRAGKIDRRALAKMLDPALPHPDATRNPHVVPFTGTGGTDTGNCPNAC</sequence>
<evidence type="ECO:0000313" key="2">
    <source>
        <dbReference type="EMBL" id="GLK09174.1"/>
    </source>
</evidence>
<reference evidence="2" key="1">
    <citation type="journal article" date="2014" name="Int. J. Syst. Evol. Microbiol.">
        <title>Complete genome sequence of Corynebacterium casei LMG S-19264T (=DSM 44701T), isolated from a smear-ripened cheese.</title>
        <authorList>
            <consortium name="US DOE Joint Genome Institute (JGI-PGF)"/>
            <person name="Walter F."/>
            <person name="Albersmeier A."/>
            <person name="Kalinowski J."/>
            <person name="Ruckert C."/>
        </authorList>
    </citation>
    <scope>NUCLEOTIDE SEQUENCE</scope>
    <source>
        <strain evidence="2">VKM Ac-2007</strain>
    </source>
</reference>
<dbReference type="AlphaFoldDB" id="A0A9W6MC85"/>
<gene>
    <name evidence="2" type="ORF">GCM10017600_25800</name>
</gene>